<keyword evidence="4 8" id="KW-0479">Metal-binding</keyword>
<dbReference type="InterPro" id="IPR001128">
    <property type="entry name" value="Cyt_P450"/>
</dbReference>
<evidence type="ECO:0000256" key="8">
    <source>
        <dbReference type="RuleBase" id="RU000461"/>
    </source>
</evidence>
<dbReference type="InterPro" id="IPR002397">
    <property type="entry name" value="Cyt_P450_B"/>
</dbReference>
<evidence type="ECO:0000256" key="7">
    <source>
        <dbReference type="ARBA" id="ARBA00023033"/>
    </source>
</evidence>
<evidence type="ECO:0000256" key="4">
    <source>
        <dbReference type="ARBA" id="ARBA00022723"/>
    </source>
</evidence>
<dbReference type="PANTHER" id="PTHR46696:SF4">
    <property type="entry name" value="BIOTIN BIOSYNTHESIS CYTOCHROME P450"/>
    <property type="match status" value="1"/>
</dbReference>
<comment type="similarity">
    <text evidence="2 8">Belongs to the cytochrome P450 family.</text>
</comment>
<proteinExistence type="inferred from homology"/>
<comment type="cofactor">
    <cofactor evidence="1">
        <name>heme</name>
        <dbReference type="ChEBI" id="CHEBI:30413"/>
    </cofactor>
</comment>
<evidence type="ECO:0000313" key="9">
    <source>
        <dbReference type="EMBL" id="CBH46909.1"/>
    </source>
</evidence>
<keyword evidence="3 8" id="KW-0349">Heme</keyword>
<dbReference type="PRINTS" id="PR00359">
    <property type="entry name" value="BP450"/>
</dbReference>
<dbReference type="GO" id="GO:0036199">
    <property type="term" value="F:cholest-4-en-3-one 26-monooxygenase activity"/>
    <property type="evidence" value="ECO:0007669"/>
    <property type="project" value="TreeGrafter"/>
</dbReference>
<dbReference type="GO" id="GO:0005506">
    <property type="term" value="F:iron ion binding"/>
    <property type="evidence" value="ECO:0007669"/>
    <property type="project" value="InterPro"/>
</dbReference>
<dbReference type="Pfam" id="PF00067">
    <property type="entry name" value="p450"/>
    <property type="match status" value="1"/>
</dbReference>
<keyword evidence="6 8" id="KW-0408">Iron</keyword>
<dbReference type="InterPro" id="IPR017972">
    <property type="entry name" value="Cyt_P450_CS"/>
</dbReference>
<dbReference type="GO" id="GO:0020037">
    <property type="term" value="F:heme binding"/>
    <property type="evidence" value="ECO:0007669"/>
    <property type="project" value="InterPro"/>
</dbReference>
<gene>
    <name evidence="9" type="ordered locus">REQ_07940</name>
</gene>
<dbReference type="InterPro" id="IPR036396">
    <property type="entry name" value="Cyt_P450_sf"/>
</dbReference>
<dbReference type="PROSITE" id="PS00086">
    <property type="entry name" value="CYTOCHROME_P450"/>
    <property type="match status" value="1"/>
</dbReference>
<dbReference type="GO" id="GO:0006707">
    <property type="term" value="P:cholesterol catabolic process"/>
    <property type="evidence" value="ECO:0007669"/>
    <property type="project" value="TreeGrafter"/>
</dbReference>
<protein>
    <submittedName>
        <fullName evidence="9">Cytochrome P450 monooxygenase</fullName>
    </submittedName>
</protein>
<name>A0A3S5Y2Z9_RHOH1</name>
<keyword evidence="5 8" id="KW-0560">Oxidoreductase</keyword>
<dbReference type="SUPFAM" id="SSF48264">
    <property type="entry name" value="Cytochrome P450"/>
    <property type="match status" value="1"/>
</dbReference>
<evidence type="ECO:0000256" key="1">
    <source>
        <dbReference type="ARBA" id="ARBA00001971"/>
    </source>
</evidence>
<evidence type="ECO:0000256" key="3">
    <source>
        <dbReference type="ARBA" id="ARBA00022617"/>
    </source>
</evidence>
<accession>A0A3S5Y2Z9</accession>
<evidence type="ECO:0000313" key="10">
    <source>
        <dbReference type="Proteomes" id="UP000006892"/>
    </source>
</evidence>
<dbReference type="Gene3D" id="1.10.630.10">
    <property type="entry name" value="Cytochrome P450"/>
    <property type="match status" value="1"/>
</dbReference>
<reference evidence="9" key="1">
    <citation type="journal article" date="2010" name="PLoS Genet.">
        <title>The genome of a pathogenic rhodococcus: cooptive virulence underpinned by key gene acquisitions.</title>
        <authorList>
            <person name="Letek M."/>
            <person name="Gonzalez P."/>
            <person name="Macarthur I."/>
            <person name="Rodriguez H."/>
            <person name="Freeman T.C."/>
            <person name="Valero-Rello A."/>
            <person name="Blanco M."/>
            <person name="Buckley T."/>
            <person name="Cherevach I."/>
            <person name="Fahey R."/>
            <person name="Hapeshi A."/>
            <person name="Holdstock J."/>
            <person name="Leadon D."/>
            <person name="Navas J."/>
            <person name="Ocampo A."/>
            <person name="Quail M.A."/>
            <person name="Sanders M."/>
            <person name="Scortti M.M."/>
            <person name="Prescott J.F."/>
            <person name="Fogarty U."/>
            <person name="Meijer W.G."/>
            <person name="Parkhill J."/>
            <person name="Bentley S.D."/>
            <person name="Vazquez-Boland J.A."/>
        </authorList>
    </citation>
    <scope>NUCLEOTIDE SEQUENCE [LARGE SCALE GENOMIC DNA]</scope>
    <source>
        <strain evidence="9 10">103S</strain>
    </source>
</reference>
<dbReference type="PANTHER" id="PTHR46696">
    <property type="entry name" value="P450, PUTATIVE (EUROFUNG)-RELATED"/>
    <property type="match status" value="1"/>
</dbReference>
<evidence type="ECO:0000256" key="2">
    <source>
        <dbReference type="ARBA" id="ARBA00010617"/>
    </source>
</evidence>
<dbReference type="KEGG" id="req:REQ_07940"/>
<dbReference type="AlphaFoldDB" id="A0A3S5Y2Z9"/>
<dbReference type="GO" id="GO:0008395">
    <property type="term" value="F:steroid hydroxylase activity"/>
    <property type="evidence" value="ECO:0007669"/>
    <property type="project" value="TreeGrafter"/>
</dbReference>
<sequence length="408" mass="44325">MTRTRMDGLGVFDPAHLDDPYPLYATLRERDPVHRVPGTDFRLVSSWELVTEALARPEDFSSNLTGVMVQRADGPPVTFDMDGGGRAVHVLATADDPSHAAHRKLVLAQLTKRIRTLGPTVRALVDQLWDAGLRADDTFEWAREMADALPLALVASLIGLPQSDVPQLLSWSYDSTEMLGGIVTEDRLPTLVASAAALTGYLHTEFTAAKRDPQTDLLGALAHACNEGDLTDDVAVLVLVQLVGAGGESTAGLIANATRILATNQELQDRLRRDPQLIDPFLDEALRLESPFRGHHRHVVTDTTLGGVRLSAGSHLLLLWGAANRDPARFVDPDTASLDRPNLKGHLAFGKGIHFCVGSALARMEALAALTTLLERTTSFTIADGGAEWVPSLLVRRHRSLPLELNRR</sequence>
<keyword evidence="7 8" id="KW-0503">Monooxygenase</keyword>
<dbReference type="EMBL" id="FN563149">
    <property type="protein sequence ID" value="CBH46909.1"/>
    <property type="molecule type" value="Genomic_DNA"/>
</dbReference>
<dbReference type="Proteomes" id="UP001154400">
    <property type="component" value="Chromosome"/>
</dbReference>
<evidence type="ECO:0000256" key="6">
    <source>
        <dbReference type="ARBA" id="ARBA00023004"/>
    </source>
</evidence>
<organism evidence="9">
    <name type="scientific">Rhodococcus hoagii (strain 103S)</name>
    <name type="common">Rhodococcus equi</name>
    <dbReference type="NCBI Taxonomy" id="685727"/>
    <lineage>
        <taxon>Bacteria</taxon>
        <taxon>Bacillati</taxon>
        <taxon>Actinomycetota</taxon>
        <taxon>Actinomycetes</taxon>
        <taxon>Mycobacteriales</taxon>
        <taxon>Nocardiaceae</taxon>
        <taxon>Prescottella</taxon>
    </lineage>
</organism>
<evidence type="ECO:0000256" key="5">
    <source>
        <dbReference type="ARBA" id="ARBA00023002"/>
    </source>
</evidence>